<evidence type="ECO:0000256" key="4">
    <source>
        <dbReference type="ARBA" id="ARBA00022840"/>
    </source>
</evidence>
<sequence length="387" mass="42385">MGKGENMERVARRSPLSIGSTDDRPADAASVRQDLVLESVSYAIAGRQVVKDISLTVRDGEFFTLLGPSGCGKTTLLRLIAGFESPQTGSISLGATRLEGLPAARRPINTVFQNYALFPHLNVAGNVAFGLRMLKWSREDIAERVDEVLGLVQLLDLRHRRVSELSGGQQQRVALARALAPSPKVLLLDEPLSALDLKLRRDMQVELKRIQTELRQTVIFVTHDQEEALSMSDRIAIMRDGDILQCETPAALYTQPADRFVAAFLGEANFLSAKLRAIDNFHATVEMRNGQTASIALGRHMPAPGEVTVMFRPEDVELGSGPGLSLTASVIQKSYLGSDLSFQLHLRDGTPVKLRSRASAAMEALRIGQQVPLSIPFEQLRIVGETR</sequence>
<dbReference type="Pfam" id="PF08402">
    <property type="entry name" value="TOBE_2"/>
    <property type="match status" value="1"/>
</dbReference>
<dbReference type="PROSITE" id="PS50893">
    <property type="entry name" value="ABC_TRANSPORTER_2"/>
    <property type="match status" value="1"/>
</dbReference>
<evidence type="ECO:0000256" key="3">
    <source>
        <dbReference type="ARBA" id="ARBA00022741"/>
    </source>
</evidence>
<evidence type="ECO:0000313" key="8">
    <source>
        <dbReference type="Proteomes" id="UP001177080"/>
    </source>
</evidence>
<evidence type="ECO:0000313" key="7">
    <source>
        <dbReference type="EMBL" id="MDO6120453.1"/>
    </source>
</evidence>
<dbReference type="PANTHER" id="PTHR42781">
    <property type="entry name" value="SPERMIDINE/PUTRESCINE IMPORT ATP-BINDING PROTEIN POTA"/>
    <property type="match status" value="1"/>
</dbReference>
<dbReference type="Proteomes" id="UP001177080">
    <property type="component" value="Unassembled WGS sequence"/>
</dbReference>
<organism evidence="7 8">
    <name type="scientific">Shinella curvata</name>
    <dbReference type="NCBI Taxonomy" id="1817964"/>
    <lineage>
        <taxon>Bacteria</taxon>
        <taxon>Pseudomonadati</taxon>
        <taxon>Pseudomonadota</taxon>
        <taxon>Alphaproteobacteria</taxon>
        <taxon>Hyphomicrobiales</taxon>
        <taxon>Rhizobiaceae</taxon>
        <taxon>Shinella</taxon>
    </lineage>
</organism>
<protein>
    <submittedName>
        <fullName evidence="7">ABC transporter ATP-binding protein</fullName>
    </submittedName>
</protein>
<evidence type="ECO:0000259" key="6">
    <source>
        <dbReference type="PROSITE" id="PS50893"/>
    </source>
</evidence>
<feature type="region of interest" description="Disordered" evidence="5">
    <location>
        <begin position="1"/>
        <end position="25"/>
    </location>
</feature>
<dbReference type="SUPFAM" id="SSF50331">
    <property type="entry name" value="MOP-like"/>
    <property type="match status" value="1"/>
</dbReference>
<dbReference type="SMART" id="SM00382">
    <property type="entry name" value="AAA"/>
    <property type="match status" value="1"/>
</dbReference>
<keyword evidence="4 7" id="KW-0067">ATP-binding</keyword>
<keyword evidence="3" id="KW-0547">Nucleotide-binding</keyword>
<dbReference type="InterPro" id="IPR003439">
    <property type="entry name" value="ABC_transporter-like_ATP-bd"/>
</dbReference>
<evidence type="ECO:0000256" key="5">
    <source>
        <dbReference type="SAM" id="MobiDB-lite"/>
    </source>
</evidence>
<comment type="similarity">
    <text evidence="1">Belongs to the ABC transporter superfamily.</text>
</comment>
<keyword evidence="2" id="KW-0813">Transport</keyword>
<feature type="compositionally biased region" description="Basic and acidic residues" evidence="5">
    <location>
        <begin position="1"/>
        <end position="11"/>
    </location>
</feature>
<dbReference type="GO" id="GO:0005524">
    <property type="term" value="F:ATP binding"/>
    <property type="evidence" value="ECO:0007669"/>
    <property type="project" value="UniProtKB-KW"/>
</dbReference>
<gene>
    <name evidence="7" type="ORF">GB928_004580</name>
</gene>
<accession>A0ABT8XAI9</accession>
<reference evidence="7" key="1">
    <citation type="submission" date="2022-04" db="EMBL/GenBank/DDBJ databases">
        <title>Shinella lacus sp. nov., a novel member of the genus Shinella from water.</title>
        <authorList>
            <person name="Deng Y."/>
        </authorList>
    </citation>
    <scope>NUCLEOTIDE SEQUENCE</scope>
    <source>
        <strain evidence="7">JCM 31239</strain>
    </source>
</reference>
<dbReference type="InterPro" id="IPR013611">
    <property type="entry name" value="Transp-assoc_OB_typ2"/>
</dbReference>
<dbReference type="InterPro" id="IPR027417">
    <property type="entry name" value="P-loop_NTPase"/>
</dbReference>
<comment type="caution">
    <text evidence="7">The sequence shown here is derived from an EMBL/GenBank/DDBJ whole genome shotgun (WGS) entry which is preliminary data.</text>
</comment>
<dbReference type="InterPro" id="IPR008995">
    <property type="entry name" value="Mo/tungstate-bd_C_term_dom"/>
</dbReference>
<proteinExistence type="inferred from homology"/>
<dbReference type="InterPro" id="IPR017871">
    <property type="entry name" value="ABC_transporter-like_CS"/>
</dbReference>
<dbReference type="Pfam" id="PF00005">
    <property type="entry name" value="ABC_tran"/>
    <property type="match status" value="1"/>
</dbReference>
<dbReference type="InterPro" id="IPR050093">
    <property type="entry name" value="ABC_SmlMolc_Importer"/>
</dbReference>
<keyword evidence="8" id="KW-1185">Reference proteome</keyword>
<dbReference type="SUPFAM" id="SSF52540">
    <property type="entry name" value="P-loop containing nucleoside triphosphate hydrolases"/>
    <property type="match status" value="1"/>
</dbReference>
<dbReference type="PROSITE" id="PS00211">
    <property type="entry name" value="ABC_TRANSPORTER_1"/>
    <property type="match status" value="1"/>
</dbReference>
<feature type="domain" description="ABC transporter" evidence="6">
    <location>
        <begin position="35"/>
        <end position="265"/>
    </location>
</feature>
<dbReference type="Gene3D" id="2.40.50.100">
    <property type="match status" value="1"/>
</dbReference>
<dbReference type="EMBL" id="WHSC02000002">
    <property type="protein sequence ID" value="MDO6120453.1"/>
    <property type="molecule type" value="Genomic_DNA"/>
</dbReference>
<evidence type="ECO:0000256" key="1">
    <source>
        <dbReference type="ARBA" id="ARBA00005417"/>
    </source>
</evidence>
<name>A0ABT8XAI9_9HYPH</name>
<dbReference type="InterPro" id="IPR003593">
    <property type="entry name" value="AAA+_ATPase"/>
</dbReference>
<dbReference type="Gene3D" id="3.40.50.300">
    <property type="entry name" value="P-loop containing nucleotide triphosphate hydrolases"/>
    <property type="match status" value="1"/>
</dbReference>
<dbReference type="PANTHER" id="PTHR42781:SF4">
    <property type="entry name" value="SPERMIDINE_PUTRESCINE IMPORT ATP-BINDING PROTEIN POTA"/>
    <property type="match status" value="1"/>
</dbReference>
<evidence type="ECO:0000256" key="2">
    <source>
        <dbReference type="ARBA" id="ARBA00022448"/>
    </source>
</evidence>